<evidence type="ECO:0000256" key="3">
    <source>
        <dbReference type="ARBA" id="ARBA00023082"/>
    </source>
</evidence>
<protein>
    <submittedName>
        <fullName evidence="7">Sigma-70 family RNA polymerase sigma factor</fullName>
    </submittedName>
</protein>
<dbReference type="GO" id="GO:0016987">
    <property type="term" value="F:sigma factor activity"/>
    <property type="evidence" value="ECO:0007669"/>
    <property type="project" value="UniProtKB-KW"/>
</dbReference>
<evidence type="ECO:0000313" key="7">
    <source>
        <dbReference type="EMBL" id="QYM79687.1"/>
    </source>
</evidence>
<feature type="domain" description="RNA polymerase sigma-70 region 2" evidence="5">
    <location>
        <begin position="30"/>
        <end position="98"/>
    </location>
</feature>
<keyword evidence="4" id="KW-0804">Transcription</keyword>
<dbReference type="EMBL" id="CP080507">
    <property type="protein sequence ID" value="QYM79687.1"/>
    <property type="molecule type" value="Genomic_DNA"/>
</dbReference>
<comment type="similarity">
    <text evidence="1">Belongs to the sigma-70 factor family. ECF subfamily.</text>
</comment>
<dbReference type="InterPro" id="IPR036388">
    <property type="entry name" value="WH-like_DNA-bd_sf"/>
</dbReference>
<proteinExistence type="inferred from homology"/>
<dbReference type="InterPro" id="IPR039425">
    <property type="entry name" value="RNA_pol_sigma-70-like"/>
</dbReference>
<dbReference type="InterPro" id="IPR014284">
    <property type="entry name" value="RNA_pol_sigma-70_dom"/>
</dbReference>
<name>A0A8F9XGW6_9BACT</name>
<evidence type="ECO:0000259" key="5">
    <source>
        <dbReference type="Pfam" id="PF04542"/>
    </source>
</evidence>
<dbReference type="Gene3D" id="1.10.10.10">
    <property type="entry name" value="Winged helix-like DNA-binding domain superfamily/Winged helix DNA-binding domain"/>
    <property type="match status" value="1"/>
</dbReference>
<feature type="domain" description="RNA polymerase sigma factor 70 region 4 type 2" evidence="6">
    <location>
        <begin position="126"/>
        <end position="178"/>
    </location>
</feature>
<dbReference type="GO" id="GO:0003677">
    <property type="term" value="F:DNA binding"/>
    <property type="evidence" value="ECO:0007669"/>
    <property type="project" value="InterPro"/>
</dbReference>
<dbReference type="Gene3D" id="1.10.1740.10">
    <property type="match status" value="1"/>
</dbReference>
<dbReference type="InterPro" id="IPR007627">
    <property type="entry name" value="RNA_pol_sigma70_r2"/>
</dbReference>
<keyword evidence="8" id="KW-1185">Reference proteome</keyword>
<dbReference type="SUPFAM" id="SSF88946">
    <property type="entry name" value="Sigma2 domain of RNA polymerase sigma factors"/>
    <property type="match status" value="1"/>
</dbReference>
<dbReference type="InterPro" id="IPR013325">
    <property type="entry name" value="RNA_pol_sigma_r2"/>
</dbReference>
<dbReference type="RefSeq" id="WP_220163884.1">
    <property type="nucleotide sequence ID" value="NZ_CP080507.1"/>
</dbReference>
<dbReference type="SUPFAM" id="SSF88659">
    <property type="entry name" value="Sigma3 and sigma4 domains of RNA polymerase sigma factors"/>
    <property type="match status" value="1"/>
</dbReference>
<dbReference type="GO" id="GO:0006352">
    <property type="term" value="P:DNA-templated transcription initiation"/>
    <property type="evidence" value="ECO:0007669"/>
    <property type="project" value="InterPro"/>
</dbReference>
<dbReference type="Pfam" id="PF08281">
    <property type="entry name" value="Sigma70_r4_2"/>
    <property type="match status" value="1"/>
</dbReference>
<dbReference type="Proteomes" id="UP000825051">
    <property type="component" value="Chromosome"/>
</dbReference>
<dbReference type="PANTHER" id="PTHR43133">
    <property type="entry name" value="RNA POLYMERASE ECF-TYPE SIGMA FACTO"/>
    <property type="match status" value="1"/>
</dbReference>
<sequence length="184" mass="20885">MPLFDAETLAQHRRLMARLAAGEREALQLLYLEFAPLLHGIARRMLEDPEDARDAVQDAFIKAWRQAATYRAERGEVVSWLVFIVRRSAIDRLRKGARRRRLHETLRREPVEMAEREGGGTPLDSENLDGYLGQLSAAQRQALELAFFGGCTQGEIAEAMQTPVGNVKNHLRRGLMKLRQLAKP</sequence>
<keyword evidence="3" id="KW-0731">Sigma factor</keyword>
<organism evidence="7 8">
    <name type="scientific">Horticoccus luteus</name>
    <dbReference type="NCBI Taxonomy" id="2862869"/>
    <lineage>
        <taxon>Bacteria</taxon>
        <taxon>Pseudomonadati</taxon>
        <taxon>Verrucomicrobiota</taxon>
        <taxon>Opitutia</taxon>
        <taxon>Opitutales</taxon>
        <taxon>Opitutaceae</taxon>
        <taxon>Horticoccus</taxon>
    </lineage>
</organism>
<dbReference type="Pfam" id="PF04542">
    <property type="entry name" value="Sigma70_r2"/>
    <property type="match status" value="1"/>
</dbReference>
<dbReference type="NCBIfam" id="TIGR02937">
    <property type="entry name" value="sigma70-ECF"/>
    <property type="match status" value="1"/>
</dbReference>
<dbReference type="InterPro" id="IPR013249">
    <property type="entry name" value="RNA_pol_sigma70_r4_t2"/>
</dbReference>
<dbReference type="PANTHER" id="PTHR43133:SF62">
    <property type="entry name" value="RNA POLYMERASE SIGMA FACTOR SIGZ"/>
    <property type="match status" value="1"/>
</dbReference>
<evidence type="ECO:0000256" key="4">
    <source>
        <dbReference type="ARBA" id="ARBA00023163"/>
    </source>
</evidence>
<evidence type="ECO:0000259" key="6">
    <source>
        <dbReference type="Pfam" id="PF08281"/>
    </source>
</evidence>
<dbReference type="KEGG" id="ole:K0B96_03440"/>
<dbReference type="InterPro" id="IPR013324">
    <property type="entry name" value="RNA_pol_sigma_r3/r4-like"/>
</dbReference>
<keyword evidence="2" id="KW-0805">Transcription regulation</keyword>
<evidence type="ECO:0000256" key="1">
    <source>
        <dbReference type="ARBA" id="ARBA00010641"/>
    </source>
</evidence>
<reference evidence="7" key="1">
    <citation type="submission" date="2021-08" db="EMBL/GenBank/DDBJ databases">
        <title>Genome of a novel bacterium of the phylum Verrucomicrobia, Oleiharenicola sp. KSB-15.</title>
        <authorList>
            <person name="Chung J.-H."/>
            <person name="Ahn J.-H."/>
            <person name="Yoon Y."/>
            <person name="Kim D.-Y."/>
            <person name="An S.-H."/>
            <person name="Park I."/>
            <person name="Yeon J."/>
        </authorList>
    </citation>
    <scope>NUCLEOTIDE SEQUENCE</scope>
    <source>
        <strain evidence="7">KSB-15</strain>
    </source>
</reference>
<evidence type="ECO:0000313" key="8">
    <source>
        <dbReference type="Proteomes" id="UP000825051"/>
    </source>
</evidence>
<accession>A0A8F9XGW6</accession>
<gene>
    <name evidence="7" type="ORF">K0B96_03440</name>
</gene>
<dbReference type="AlphaFoldDB" id="A0A8F9XGW6"/>
<evidence type="ECO:0000256" key="2">
    <source>
        <dbReference type="ARBA" id="ARBA00023015"/>
    </source>
</evidence>